<dbReference type="EMBL" id="CAKKNE010000003">
    <property type="protein sequence ID" value="CAH0371604.1"/>
    <property type="molecule type" value="Genomic_DNA"/>
</dbReference>
<keyword evidence="2" id="KW-1185">Reference proteome</keyword>
<comment type="caution">
    <text evidence="1">The sequence shown here is derived from an EMBL/GenBank/DDBJ whole genome shotgun (WGS) entry which is preliminary data.</text>
</comment>
<dbReference type="AlphaFoldDB" id="A0A8J2WXM6"/>
<sequence>LTQLLFRILGGGGRVVLLLLKLSPHVSVPVERVAEGLARHGPQQLQRREVAQVPLHVGLALEAVARRPRALRVLDAGPEVADGRARARAVVDEAQQALVHGRPVVAAARRRCRERSCRCAARRRRREQSCWGAPRRRRREQSCWCAAAYGARGEQHGVAQL</sequence>
<reference evidence="1" key="1">
    <citation type="submission" date="2021-11" db="EMBL/GenBank/DDBJ databases">
        <authorList>
            <consortium name="Genoscope - CEA"/>
            <person name="William W."/>
        </authorList>
    </citation>
    <scope>NUCLEOTIDE SEQUENCE</scope>
</reference>
<dbReference type="Proteomes" id="UP000789595">
    <property type="component" value="Unassembled WGS sequence"/>
</dbReference>
<organism evidence="1 2">
    <name type="scientific">Pelagomonas calceolata</name>
    <dbReference type="NCBI Taxonomy" id="35677"/>
    <lineage>
        <taxon>Eukaryota</taxon>
        <taxon>Sar</taxon>
        <taxon>Stramenopiles</taxon>
        <taxon>Ochrophyta</taxon>
        <taxon>Pelagophyceae</taxon>
        <taxon>Pelagomonadales</taxon>
        <taxon>Pelagomonadaceae</taxon>
        <taxon>Pelagomonas</taxon>
    </lineage>
</organism>
<protein>
    <submittedName>
        <fullName evidence="1">Uncharacterized protein</fullName>
    </submittedName>
</protein>
<evidence type="ECO:0000313" key="2">
    <source>
        <dbReference type="Proteomes" id="UP000789595"/>
    </source>
</evidence>
<proteinExistence type="predicted"/>
<feature type="non-terminal residue" evidence="1">
    <location>
        <position position="1"/>
    </location>
</feature>
<evidence type="ECO:0000313" key="1">
    <source>
        <dbReference type="EMBL" id="CAH0371604.1"/>
    </source>
</evidence>
<name>A0A8J2WXM6_9STRA</name>
<gene>
    <name evidence="1" type="ORF">PECAL_3P15530</name>
</gene>
<accession>A0A8J2WXM6</accession>